<dbReference type="InterPro" id="IPR000675">
    <property type="entry name" value="Cutinase/axe"/>
</dbReference>
<feature type="chain" id="PRO_5006158123" evidence="3">
    <location>
        <begin position="20"/>
        <end position="270"/>
    </location>
</feature>
<gene>
    <name evidence="4" type="ORF">RHOBADRAFT_56103</name>
</gene>
<dbReference type="GeneID" id="28978635"/>
<keyword evidence="2" id="KW-1015">Disulfide bond</keyword>
<accession>A0A0P9GXY9</accession>
<dbReference type="PANTHER" id="PTHR33630:SF9">
    <property type="entry name" value="CUTINASE 4"/>
    <property type="match status" value="1"/>
</dbReference>
<keyword evidence="5" id="KW-1185">Reference proteome</keyword>
<protein>
    <submittedName>
        <fullName evidence="4">Carbohydrate esterase family 5 protein</fullName>
    </submittedName>
</protein>
<dbReference type="InterPro" id="IPR029058">
    <property type="entry name" value="AB_hydrolase_fold"/>
</dbReference>
<evidence type="ECO:0000256" key="1">
    <source>
        <dbReference type="ARBA" id="ARBA00022801"/>
    </source>
</evidence>
<reference evidence="4 5" key="1">
    <citation type="journal article" date="2015" name="Front. Microbiol.">
        <title>Genome sequence of the plant growth promoting endophytic yeast Rhodotorula graminis WP1.</title>
        <authorList>
            <person name="Firrincieli A."/>
            <person name="Otillar R."/>
            <person name="Salamov A."/>
            <person name="Schmutz J."/>
            <person name="Khan Z."/>
            <person name="Redman R.S."/>
            <person name="Fleck N.D."/>
            <person name="Lindquist E."/>
            <person name="Grigoriev I.V."/>
            <person name="Doty S.L."/>
        </authorList>
    </citation>
    <scope>NUCLEOTIDE SEQUENCE [LARGE SCALE GENOMIC DNA]</scope>
    <source>
        <strain evidence="4 5">WP1</strain>
    </source>
</reference>
<dbReference type="GO" id="GO:0052689">
    <property type="term" value="F:carboxylic ester hydrolase activity"/>
    <property type="evidence" value="ECO:0007669"/>
    <property type="project" value="UniProtKB-ARBA"/>
</dbReference>
<evidence type="ECO:0000313" key="4">
    <source>
        <dbReference type="EMBL" id="KPV72291.1"/>
    </source>
</evidence>
<evidence type="ECO:0000256" key="3">
    <source>
        <dbReference type="SAM" id="SignalP"/>
    </source>
</evidence>
<dbReference type="Proteomes" id="UP000053890">
    <property type="component" value="Unassembled WGS sequence"/>
</dbReference>
<dbReference type="EMBL" id="KQ474088">
    <property type="protein sequence ID" value="KPV72291.1"/>
    <property type="molecule type" value="Genomic_DNA"/>
</dbReference>
<evidence type="ECO:0000256" key="2">
    <source>
        <dbReference type="ARBA" id="ARBA00023157"/>
    </source>
</evidence>
<dbReference type="Pfam" id="PF01083">
    <property type="entry name" value="Cutinase"/>
    <property type="match status" value="1"/>
</dbReference>
<dbReference type="Gene3D" id="3.40.50.1820">
    <property type="entry name" value="alpha/beta hydrolase"/>
    <property type="match status" value="1"/>
</dbReference>
<dbReference type="OrthoDB" id="2586582at2759"/>
<dbReference type="RefSeq" id="XP_018268340.1">
    <property type="nucleotide sequence ID" value="XM_018418187.1"/>
</dbReference>
<dbReference type="STRING" id="578459.A0A0P9GXY9"/>
<dbReference type="AlphaFoldDB" id="A0A0P9GXY9"/>
<proteinExistence type="predicted"/>
<dbReference type="SMART" id="SM01110">
    <property type="entry name" value="Cutinase"/>
    <property type="match status" value="1"/>
</dbReference>
<dbReference type="OMA" id="NEWSGHT"/>
<name>A0A0P9GXY9_RHOGW</name>
<dbReference type="SUPFAM" id="SSF53474">
    <property type="entry name" value="alpha/beta-Hydrolases"/>
    <property type="match status" value="1"/>
</dbReference>
<evidence type="ECO:0000313" key="5">
    <source>
        <dbReference type="Proteomes" id="UP000053890"/>
    </source>
</evidence>
<dbReference type="PANTHER" id="PTHR33630">
    <property type="entry name" value="CUTINASE RV1984C-RELATED-RELATED"/>
    <property type="match status" value="1"/>
</dbReference>
<organism evidence="4 5">
    <name type="scientific">Rhodotorula graminis (strain WP1)</name>
    <dbReference type="NCBI Taxonomy" id="578459"/>
    <lineage>
        <taxon>Eukaryota</taxon>
        <taxon>Fungi</taxon>
        <taxon>Dikarya</taxon>
        <taxon>Basidiomycota</taxon>
        <taxon>Pucciniomycotina</taxon>
        <taxon>Microbotryomycetes</taxon>
        <taxon>Sporidiobolales</taxon>
        <taxon>Sporidiobolaceae</taxon>
        <taxon>Rhodotorula</taxon>
    </lineage>
</organism>
<feature type="signal peptide" evidence="3">
    <location>
        <begin position="1"/>
        <end position="19"/>
    </location>
</feature>
<keyword evidence="3" id="KW-0732">Signal</keyword>
<sequence length="270" mass="27757">MVALSLLAAIASTLSLAAAAPTGNLVERADTSACTTGSAIHIIVARGSNEAQGEGVLGQIATMVKSQLPGSTSEGIVYPATLVPYASSEAAGVAALTNAIQSYTTRCPSSRYSGAHAVGDTLCGSFGIFGRSNEDFDAIEALDASSDWKYEGLSDAEISAFSVDEPQSTLSERAISATANKNLVAILLTGDPTWVPGQSYNAGTSTRQGIFPRPSSGLQCLNTFASRTRSYCDANDSVCASGFSIAVHLSYVAKYGTEAATFVVNKARAA</sequence>
<keyword evidence="1" id="KW-0378">Hydrolase</keyword>